<keyword evidence="4" id="KW-1185">Reference proteome</keyword>
<keyword evidence="3" id="KW-0418">Kinase</keyword>
<keyword evidence="1" id="KW-0547">Nucleotide-binding</keyword>
<dbReference type="RefSeq" id="WP_165131171.1">
    <property type="nucleotide sequence ID" value="NZ_CP049249.1"/>
</dbReference>
<dbReference type="SUPFAM" id="SSF52540">
    <property type="entry name" value="P-loop containing nucleoside triphosphate hydrolases"/>
    <property type="match status" value="1"/>
</dbReference>
<evidence type="ECO:0000256" key="2">
    <source>
        <dbReference type="ARBA" id="ARBA00022840"/>
    </source>
</evidence>
<dbReference type="GO" id="GO:0004798">
    <property type="term" value="F:dTMP kinase activity"/>
    <property type="evidence" value="ECO:0007669"/>
    <property type="project" value="TreeGrafter"/>
</dbReference>
<dbReference type="GO" id="GO:0006235">
    <property type="term" value="P:dTTP biosynthetic process"/>
    <property type="evidence" value="ECO:0007669"/>
    <property type="project" value="TreeGrafter"/>
</dbReference>
<protein>
    <submittedName>
        <fullName evidence="3">Thymidylate kinase</fullName>
    </submittedName>
</protein>
<gene>
    <name evidence="3" type="ORF">GGQ72_003063</name>
</gene>
<evidence type="ECO:0000256" key="1">
    <source>
        <dbReference type="ARBA" id="ARBA00022741"/>
    </source>
</evidence>
<dbReference type="GO" id="GO:0004550">
    <property type="term" value="F:nucleoside diphosphate kinase activity"/>
    <property type="evidence" value="ECO:0007669"/>
    <property type="project" value="TreeGrafter"/>
</dbReference>
<keyword evidence="3" id="KW-0808">Transferase</keyword>
<accession>A0A7W6LK21</accession>
<evidence type="ECO:0000313" key="3">
    <source>
        <dbReference type="EMBL" id="MBB4144506.1"/>
    </source>
</evidence>
<dbReference type="GO" id="GO:0006227">
    <property type="term" value="P:dUDP biosynthetic process"/>
    <property type="evidence" value="ECO:0007669"/>
    <property type="project" value="TreeGrafter"/>
</dbReference>
<proteinExistence type="predicted"/>
<comment type="caution">
    <text evidence="3">The sequence shown here is derived from an EMBL/GenBank/DDBJ whole genome shotgun (WGS) entry which is preliminary data.</text>
</comment>
<dbReference type="AlphaFoldDB" id="A0A7W6LK21"/>
<dbReference type="InterPro" id="IPR027417">
    <property type="entry name" value="P-loop_NTPase"/>
</dbReference>
<evidence type="ECO:0000313" key="4">
    <source>
        <dbReference type="Proteomes" id="UP000519897"/>
    </source>
</evidence>
<organism evidence="3 4">
    <name type="scientific">Rhizobium rhizoryzae</name>
    <dbReference type="NCBI Taxonomy" id="451876"/>
    <lineage>
        <taxon>Bacteria</taxon>
        <taxon>Pseudomonadati</taxon>
        <taxon>Pseudomonadota</taxon>
        <taxon>Alphaproteobacteria</taxon>
        <taxon>Hyphomicrobiales</taxon>
        <taxon>Rhizobiaceae</taxon>
        <taxon>Rhizobium/Agrobacterium group</taxon>
        <taxon>Rhizobium</taxon>
    </lineage>
</organism>
<dbReference type="PANTHER" id="PTHR10344:SF4">
    <property type="entry name" value="UMP-CMP KINASE 2, MITOCHONDRIAL"/>
    <property type="match status" value="1"/>
</dbReference>
<sequence>MLVVIVGTDGAGKTSLSKALDQALRNSGISTSRLDRFGILDRAEAPAAAFVHANVDELRQYALDMSAPARLLFYLWSMALTVTSTMAKPDAPQVIIYDSYWIKHVAVEIAYGAKEQQAVSAGHLLPKPDLIIYLKASPTALYERKIGDLVPYECGMDPACERESFISHQTKLVERLDRWAEEQGWHIFDALRPTQELAAEAAALVISRLPARQGEAAE</sequence>
<dbReference type="Proteomes" id="UP000519897">
    <property type="component" value="Unassembled WGS sequence"/>
</dbReference>
<dbReference type="Gene3D" id="3.40.50.300">
    <property type="entry name" value="P-loop containing nucleotide triphosphate hydrolases"/>
    <property type="match status" value="1"/>
</dbReference>
<reference evidence="3 4" key="1">
    <citation type="submission" date="2020-08" db="EMBL/GenBank/DDBJ databases">
        <title>Genomic Encyclopedia of Type Strains, Phase IV (KMG-IV): sequencing the most valuable type-strain genomes for metagenomic binning, comparative biology and taxonomic classification.</title>
        <authorList>
            <person name="Goeker M."/>
        </authorList>
    </citation>
    <scope>NUCLEOTIDE SEQUENCE [LARGE SCALE GENOMIC DNA]</scope>
    <source>
        <strain evidence="3 4">DSM 29514</strain>
    </source>
</reference>
<keyword evidence="2" id="KW-0067">ATP-binding</keyword>
<dbReference type="PANTHER" id="PTHR10344">
    <property type="entry name" value="THYMIDYLATE KINASE"/>
    <property type="match status" value="1"/>
</dbReference>
<dbReference type="EMBL" id="JACIEC010000003">
    <property type="protein sequence ID" value="MBB4144506.1"/>
    <property type="molecule type" value="Genomic_DNA"/>
</dbReference>
<dbReference type="GO" id="GO:0005524">
    <property type="term" value="F:ATP binding"/>
    <property type="evidence" value="ECO:0007669"/>
    <property type="project" value="UniProtKB-KW"/>
</dbReference>
<name>A0A7W6LK21_9HYPH</name>
<dbReference type="GO" id="GO:0005737">
    <property type="term" value="C:cytoplasm"/>
    <property type="evidence" value="ECO:0007669"/>
    <property type="project" value="TreeGrafter"/>
</dbReference>
<dbReference type="GO" id="GO:0006233">
    <property type="term" value="P:dTDP biosynthetic process"/>
    <property type="evidence" value="ECO:0007669"/>
    <property type="project" value="TreeGrafter"/>
</dbReference>